<keyword evidence="1" id="KW-0479">Metal-binding</keyword>
<protein>
    <recommendedName>
        <fullName evidence="7">RING-type domain-containing protein</fullName>
    </recommendedName>
</protein>
<gene>
    <name evidence="8" type="ORF">TSAR_003290</name>
</gene>
<dbReference type="InterPro" id="IPR001841">
    <property type="entry name" value="Znf_RING"/>
</dbReference>
<organism evidence="8 9">
    <name type="scientific">Trichomalopsis sarcophagae</name>
    <dbReference type="NCBI Taxonomy" id="543379"/>
    <lineage>
        <taxon>Eukaryota</taxon>
        <taxon>Metazoa</taxon>
        <taxon>Ecdysozoa</taxon>
        <taxon>Arthropoda</taxon>
        <taxon>Hexapoda</taxon>
        <taxon>Insecta</taxon>
        <taxon>Pterygota</taxon>
        <taxon>Neoptera</taxon>
        <taxon>Endopterygota</taxon>
        <taxon>Hymenoptera</taxon>
        <taxon>Apocrita</taxon>
        <taxon>Proctotrupomorpha</taxon>
        <taxon>Chalcidoidea</taxon>
        <taxon>Pteromalidae</taxon>
        <taxon>Pteromalinae</taxon>
        <taxon>Trichomalopsis</taxon>
    </lineage>
</organism>
<dbReference type="InterPro" id="IPR049548">
    <property type="entry name" value="Sina-like_RING"/>
</dbReference>
<dbReference type="SUPFAM" id="SSF57850">
    <property type="entry name" value="RING/U-box"/>
    <property type="match status" value="1"/>
</dbReference>
<dbReference type="PROSITE" id="PS50089">
    <property type="entry name" value="ZF_RING_2"/>
    <property type="match status" value="1"/>
</dbReference>
<feature type="domain" description="RING-type" evidence="7">
    <location>
        <begin position="210"/>
        <end position="245"/>
    </location>
</feature>
<feature type="signal peptide" evidence="6">
    <location>
        <begin position="1"/>
        <end position="26"/>
    </location>
</feature>
<dbReference type="PANTHER" id="PTHR45877">
    <property type="entry name" value="E3 UBIQUITIN-PROTEIN LIGASE SIAH2"/>
    <property type="match status" value="1"/>
</dbReference>
<evidence type="ECO:0000256" key="3">
    <source>
        <dbReference type="ARBA" id="ARBA00022833"/>
    </source>
</evidence>
<comment type="caution">
    <text evidence="8">The sequence shown here is derived from an EMBL/GenBank/DDBJ whole genome shotgun (WGS) entry which is preliminary data.</text>
</comment>
<dbReference type="GO" id="GO:0061630">
    <property type="term" value="F:ubiquitin protein ligase activity"/>
    <property type="evidence" value="ECO:0007669"/>
    <property type="project" value="TreeGrafter"/>
</dbReference>
<keyword evidence="6" id="KW-0732">Signal</keyword>
<dbReference type="GO" id="GO:0043161">
    <property type="term" value="P:proteasome-mediated ubiquitin-dependent protein catabolic process"/>
    <property type="evidence" value="ECO:0007669"/>
    <property type="project" value="TreeGrafter"/>
</dbReference>
<evidence type="ECO:0000256" key="5">
    <source>
        <dbReference type="SAM" id="MobiDB-lite"/>
    </source>
</evidence>
<feature type="region of interest" description="Disordered" evidence="5">
    <location>
        <begin position="121"/>
        <end position="152"/>
    </location>
</feature>
<evidence type="ECO:0000313" key="8">
    <source>
        <dbReference type="EMBL" id="OXU20458.1"/>
    </source>
</evidence>
<dbReference type="AlphaFoldDB" id="A0A232EQ36"/>
<accession>A0A232EQ36</accession>
<evidence type="ECO:0000256" key="6">
    <source>
        <dbReference type="SAM" id="SignalP"/>
    </source>
</evidence>
<keyword evidence="9" id="KW-1185">Reference proteome</keyword>
<evidence type="ECO:0000256" key="4">
    <source>
        <dbReference type="PROSITE-ProRule" id="PRU00175"/>
    </source>
</evidence>
<dbReference type="GO" id="GO:0008270">
    <property type="term" value="F:zinc ion binding"/>
    <property type="evidence" value="ECO:0007669"/>
    <property type="project" value="UniProtKB-KW"/>
</dbReference>
<sequence length="250" mass="26386">MGMSASMDGNLLAVIRLSSLIRFFVAFESDDDGYASEVGSVGEAGEEVGVDDLDPSYSCHGIASSIYVDGRCVICRQPSTSPAAIDVKRTATGMQVRPSFRIPYEPGRVLVPARPDPDPVDTWVGITPPTSPWDDQPLAQEPSSPTSSVPDDLLGNLSLDLDEDGVSDDVPGGVAVAKSGELAAAQSTSPTLPAENSDEADGLLRDLFTCPICDDFIYPNFRQCDNGHAVCDSCLSRCRVCPVCRGSAPV</sequence>
<dbReference type="InterPro" id="IPR013083">
    <property type="entry name" value="Znf_RING/FYVE/PHD"/>
</dbReference>
<dbReference type="Proteomes" id="UP000215335">
    <property type="component" value="Unassembled WGS sequence"/>
</dbReference>
<name>A0A232EQ36_9HYME</name>
<dbReference type="GO" id="GO:0005737">
    <property type="term" value="C:cytoplasm"/>
    <property type="evidence" value="ECO:0007669"/>
    <property type="project" value="TreeGrafter"/>
</dbReference>
<keyword evidence="3" id="KW-0862">Zinc</keyword>
<dbReference type="STRING" id="543379.A0A232EQ36"/>
<proteinExistence type="predicted"/>
<dbReference type="Gene3D" id="3.30.40.10">
    <property type="entry name" value="Zinc/RING finger domain, C3HC4 (zinc finger)"/>
    <property type="match status" value="1"/>
</dbReference>
<evidence type="ECO:0000256" key="1">
    <source>
        <dbReference type="ARBA" id="ARBA00022723"/>
    </source>
</evidence>
<evidence type="ECO:0000259" key="7">
    <source>
        <dbReference type="PROSITE" id="PS50089"/>
    </source>
</evidence>
<evidence type="ECO:0000256" key="2">
    <source>
        <dbReference type="ARBA" id="ARBA00022771"/>
    </source>
</evidence>
<dbReference type="PANTHER" id="PTHR45877:SF2">
    <property type="entry name" value="E3 UBIQUITIN-PROTEIN LIGASE SINA-RELATED"/>
    <property type="match status" value="1"/>
</dbReference>
<reference evidence="8 9" key="1">
    <citation type="journal article" date="2017" name="Curr. Biol.">
        <title>The Evolution of Venom by Co-option of Single-Copy Genes.</title>
        <authorList>
            <person name="Martinson E.O."/>
            <person name="Mrinalini"/>
            <person name="Kelkar Y.D."/>
            <person name="Chang C.H."/>
            <person name="Werren J.H."/>
        </authorList>
    </citation>
    <scope>NUCLEOTIDE SEQUENCE [LARGE SCALE GENOMIC DNA]</scope>
    <source>
        <strain evidence="8 9">Alberta</strain>
        <tissue evidence="8">Whole body</tissue>
    </source>
</reference>
<evidence type="ECO:0000313" key="9">
    <source>
        <dbReference type="Proteomes" id="UP000215335"/>
    </source>
</evidence>
<dbReference type="InterPro" id="IPR004162">
    <property type="entry name" value="SINA-like_animal"/>
</dbReference>
<dbReference type="Pfam" id="PF21362">
    <property type="entry name" value="Sina_RING"/>
    <property type="match status" value="1"/>
</dbReference>
<dbReference type="EMBL" id="NNAY01002840">
    <property type="protein sequence ID" value="OXU20458.1"/>
    <property type="molecule type" value="Genomic_DNA"/>
</dbReference>
<keyword evidence="2 4" id="KW-0863">Zinc-finger</keyword>
<dbReference type="GO" id="GO:0031624">
    <property type="term" value="F:ubiquitin conjugating enzyme binding"/>
    <property type="evidence" value="ECO:0007669"/>
    <property type="project" value="TreeGrafter"/>
</dbReference>
<feature type="chain" id="PRO_5012895585" description="RING-type domain-containing protein" evidence="6">
    <location>
        <begin position="27"/>
        <end position="250"/>
    </location>
</feature>